<dbReference type="EMBL" id="BHYM01000045">
    <property type="protein sequence ID" value="GCE41534.1"/>
    <property type="molecule type" value="Genomic_DNA"/>
</dbReference>
<keyword evidence="4" id="KW-0560">Oxidoreductase</keyword>
<dbReference type="RefSeq" id="WP_124393606.1">
    <property type="nucleotide sequence ID" value="NZ_BHYM01000045.1"/>
</dbReference>
<evidence type="ECO:0000313" key="7">
    <source>
        <dbReference type="EMBL" id="GCE41534.1"/>
    </source>
</evidence>
<evidence type="ECO:0000313" key="8">
    <source>
        <dbReference type="Proteomes" id="UP000287519"/>
    </source>
</evidence>
<evidence type="ECO:0000256" key="2">
    <source>
        <dbReference type="ARBA" id="ARBA00022630"/>
    </source>
</evidence>
<gene>
    <name evidence="7" type="ORF">Rhow_005193</name>
</gene>
<dbReference type="GO" id="GO:0016651">
    <property type="term" value="F:oxidoreductase activity, acting on NAD(P)H"/>
    <property type="evidence" value="ECO:0007669"/>
    <property type="project" value="TreeGrafter"/>
</dbReference>
<dbReference type="Proteomes" id="UP000287519">
    <property type="component" value="Unassembled WGS sequence"/>
</dbReference>
<evidence type="ECO:0000256" key="4">
    <source>
        <dbReference type="ARBA" id="ARBA00023002"/>
    </source>
</evidence>
<dbReference type="OrthoDB" id="3568330at2"/>
<keyword evidence="8" id="KW-1185">Reference proteome</keyword>
<keyword evidence="3" id="KW-0274">FAD</keyword>
<dbReference type="Gene3D" id="3.30.390.30">
    <property type="match status" value="1"/>
</dbReference>
<dbReference type="SUPFAM" id="SSF51905">
    <property type="entry name" value="FAD/NAD(P)-binding domain"/>
    <property type="match status" value="1"/>
</dbReference>
<dbReference type="InterPro" id="IPR023753">
    <property type="entry name" value="FAD/NAD-binding_dom"/>
</dbReference>
<dbReference type="SUPFAM" id="SSF55424">
    <property type="entry name" value="FAD/NAD-linked reductases, dimerisation (C-terminal) domain"/>
    <property type="match status" value="1"/>
</dbReference>
<evidence type="ECO:0000256" key="1">
    <source>
        <dbReference type="ARBA" id="ARBA00001974"/>
    </source>
</evidence>
<proteinExistence type="predicted"/>
<dbReference type="PANTHER" id="PTHR43557:SF2">
    <property type="entry name" value="RIESKE DOMAIN-CONTAINING PROTEIN-RELATED"/>
    <property type="match status" value="1"/>
</dbReference>
<comment type="cofactor">
    <cofactor evidence="1">
        <name>FAD</name>
        <dbReference type="ChEBI" id="CHEBI:57692"/>
    </cofactor>
</comment>
<dbReference type="GO" id="GO:0005737">
    <property type="term" value="C:cytoplasm"/>
    <property type="evidence" value="ECO:0007669"/>
    <property type="project" value="TreeGrafter"/>
</dbReference>
<dbReference type="PRINTS" id="PR00411">
    <property type="entry name" value="PNDRDTASEI"/>
</dbReference>
<reference evidence="7 8" key="1">
    <citation type="submission" date="2018-11" db="EMBL/GenBank/DDBJ databases">
        <title>Microbial catabolism of amino acid.</title>
        <authorList>
            <person name="Hibi M."/>
            <person name="Ogawa J."/>
        </authorList>
    </citation>
    <scope>NUCLEOTIDE SEQUENCE [LARGE SCALE GENOMIC DNA]</scope>
    <source>
        <strain evidence="7 8">C31-06</strain>
    </source>
</reference>
<name>A0A402CD67_RHOWR</name>
<organism evidence="7 8">
    <name type="scientific">Rhodococcus wratislaviensis</name>
    <name type="common">Tsukamurella wratislaviensis</name>
    <dbReference type="NCBI Taxonomy" id="44752"/>
    <lineage>
        <taxon>Bacteria</taxon>
        <taxon>Bacillati</taxon>
        <taxon>Actinomycetota</taxon>
        <taxon>Actinomycetes</taxon>
        <taxon>Mycobacteriales</taxon>
        <taxon>Nocardiaceae</taxon>
        <taxon>Rhodococcus</taxon>
    </lineage>
</organism>
<evidence type="ECO:0000256" key="3">
    <source>
        <dbReference type="ARBA" id="ARBA00022827"/>
    </source>
</evidence>
<feature type="domain" description="Reductase C-terminal" evidence="6">
    <location>
        <begin position="321"/>
        <end position="391"/>
    </location>
</feature>
<sequence length="407" mass="42944">MTTRLVVVGASLAGLRAVEAARKTGFTGSITLIGAEDHLPYDRPPLSKAFLDAGADRQSELAYRDLAGLQELDVELVLGAPATGLDTEQRTVAVDGTSVGYDSVVLATGARARTLPGTEALAGVRTLRTLDDARAVRSALDAGARTVVIGAGFIGSEVASGARKRGLDVTVVEALPTPLVRAIGEQMGVACSALHAANGTDLRCGVAVEAIEGESAVERVRLSDGTVLPADLVVVGVGASPATDWLDGSGLQLDNGIVCDSTLWTGVPGVYAAGDVCRWRNPLFDRTMRLEHWTSAAEQGALAARNALDPDAATPYSTVPYFWSDWYDTRIQFVGVPDADEIEVIGDVGSGRFVALYRGGDRLIGALALNRQADIMKYRGLIMKETPWTAALDFARAREAKRVQPVR</sequence>
<comment type="caution">
    <text evidence="7">The sequence shown here is derived from an EMBL/GenBank/DDBJ whole genome shotgun (WGS) entry which is preliminary data.</text>
</comment>
<dbReference type="AlphaFoldDB" id="A0A402CD67"/>
<dbReference type="InterPro" id="IPR036188">
    <property type="entry name" value="FAD/NAD-bd_sf"/>
</dbReference>
<evidence type="ECO:0000259" key="5">
    <source>
        <dbReference type="Pfam" id="PF07992"/>
    </source>
</evidence>
<dbReference type="Gene3D" id="3.50.50.60">
    <property type="entry name" value="FAD/NAD(P)-binding domain"/>
    <property type="match status" value="2"/>
</dbReference>
<dbReference type="InterPro" id="IPR050446">
    <property type="entry name" value="FAD-oxidoreductase/Apoptosis"/>
</dbReference>
<dbReference type="InterPro" id="IPR016156">
    <property type="entry name" value="FAD/NAD-linked_Rdtase_dimer_sf"/>
</dbReference>
<dbReference type="PRINTS" id="PR00368">
    <property type="entry name" value="FADPNR"/>
</dbReference>
<feature type="domain" description="FAD/NAD(P)-binding" evidence="5">
    <location>
        <begin position="4"/>
        <end position="300"/>
    </location>
</feature>
<dbReference type="PANTHER" id="PTHR43557">
    <property type="entry name" value="APOPTOSIS-INDUCING FACTOR 1"/>
    <property type="match status" value="1"/>
</dbReference>
<dbReference type="Pfam" id="PF07992">
    <property type="entry name" value="Pyr_redox_2"/>
    <property type="match status" value="1"/>
</dbReference>
<evidence type="ECO:0000259" key="6">
    <source>
        <dbReference type="Pfam" id="PF14759"/>
    </source>
</evidence>
<dbReference type="InterPro" id="IPR028202">
    <property type="entry name" value="Reductase_C"/>
</dbReference>
<dbReference type="Pfam" id="PF14759">
    <property type="entry name" value="Reductase_C"/>
    <property type="match status" value="1"/>
</dbReference>
<accession>A0A402CD67</accession>
<keyword evidence="2" id="KW-0285">Flavoprotein</keyword>
<protein>
    <submittedName>
        <fullName evidence="7">Ferredoxin reductase</fullName>
    </submittedName>
</protein>